<gene>
    <name evidence="2" type="ORF">ROE7235_02732</name>
</gene>
<feature type="domain" description="BLUF" evidence="1">
    <location>
        <begin position="3"/>
        <end position="93"/>
    </location>
</feature>
<dbReference type="InterPro" id="IPR036046">
    <property type="entry name" value="Acylphosphatase-like_dom_sf"/>
</dbReference>
<dbReference type="InterPro" id="IPR007024">
    <property type="entry name" value="BLUF_domain"/>
</dbReference>
<reference evidence="3" key="1">
    <citation type="submission" date="2018-08" db="EMBL/GenBank/DDBJ databases">
        <authorList>
            <person name="Rodrigo-Torres L."/>
            <person name="Arahal R. D."/>
            <person name="Lucena T."/>
        </authorList>
    </citation>
    <scope>NUCLEOTIDE SEQUENCE [LARGE SCALE GENOMIC DNA]</scope>
    <source>
        <strain evidence="3">CECT 7235</strain>
    </source>
</reference>
<protein>
    <recommendedName>
        <fullName evidence="1">BLUF domain-containing protein</fullName>
    </recommendedName>
</protein>
<dbReference type="GO" id="GO:0071949">
    <property type="term" value="F:FAD binding"/>
    <property type="evidence" value="ECO:0007669"/>
    <property type="project" value="InterPro"/>
</dbReference>
<dbReference type="Pfam" id="PF04940">
    <property type="entry name" value="BLUF"/>
    <property type="match status" value="1"/>
</dbReference>
<dbReference type="GO" id="GO:0009882">
    <property type="term" value="F:blue light photoreceptor activity"/>
    <property type="evidence" value="ECO:0007669"/>
    <property type="project" value="InterPro"/>
</dbReference>
<dbReference type="EMBL" id="UIHC01000033">
    <property type="protein sequence ID" value="SUZ32966.1"/>
    <property type="molecule type" value="Genomic_DNA"/>
</dbReference>
<dbReference type="OrthoDB" id="196105at2"/>
<evidence type="ECO:0000313" key="3">
    <source>
        <dbReference type="Proteomes" id="UP000272908"/>
    </source>
</evidence>
<name>A0A3B0MYT4_9RHOB</name>
<dbReference type="AlphaFoldDB" id="A0A3B0MYT4"/>
<dbReference type="Gene3D" id="3.30.70.100">
    <property type="match status" value="1"/>
</dbReference>
<evidence type="ECO:0000313" key="2">
    <source>
        <dbReference type="EMBL" id="SUZ32966.1"/>
    </source>
</evidence>
<evidence type="ECO:0000259" key="1">
    <source>
        <dbReference type="PROSITE" id="PS50925"/>
    </source>
</evidence>
<dbReference type="SUPFAM" id="SSF54975">
    <property type="entry name" value="Acylphosphatase/BLUF domain-like"/>
    <property type="match status" value="1"/>
</dbReference>
<proteinExistence type="predicted"/>
<dbReference type="RefSeq" id="WP_121096054.1">
    <property type="nucleotide sequence ID" value="NZ_UIHC01000033.1"/>
</dbReference>
<organism evidence="2 3">
    <name type="scientific">Roseinatronobacter ekhonensis</name>
    <dbReference type="NCBI Taxonomy" id="254356"/>
    <lineage>
        <taxon>Bacteria</taxon>
        <taxon>Pseudomonadati</taxon>
        <taxon>Pseudomonadota</taxon>
        <taxon>Alphaproteobacteria</taxon>
        <taxon>Rhodobacterales</taxon>
        <taxon>Paracoccaceae</taxon>
        <taxon>Roseinatronobacter</taxon>
    </lineage>
</organism>
<dbReference type="SMART" id="SM01034">
    <property type="entry name" value="BLUF"/>
    <property type="match status" value="1"/>
</dbReference>
<keyword evidence="3" id="KW-1185">Reference proteome</keyword>
<accession>A0A3B0MYT4</accession>
<dbReference type="PROSITE" id="PS50925">
    <property type="entry name" value="BLUF"/>
    <property type="match status" value="1"/>
</dbReference>
<dbReference type="Proteomes" id="UP000272908">
    <property type="component" value="Unassembled WGS sequence"/>
</dbReference>
<sequence>MSVYRAIYSSRPFGFDSNTLSSILIHAKHANPKVGITGALICREDVYLQLLEGPEDAVKTAIERIRRDDRHVEFQLHVEHVVPARLFGKWAMLHDPAVTWIWSRSEVADDAVERTTPDEVTGFFLSLRDKMDAPGSEMND</sequence>